<dbReference type="Proteomes" id="UP000068164">
    <property type="component" value="Unassembled WGS sequence"/>
</dbReference>
<evidence type="ECO:0008006" key="4">
    <source>
        <dbReference type="Google" id="ProtNLM"/>
    </source>
</evidence>
<protein>
    <recommendedName>
        <fullName evidence="4">DUF1345 domain-containing protein</fullName>
    </recommendedName>
</protein>
<dbReference type="AlphaFoldDB" id="A0A109J0X4"/>
<feature type="transmembrane region" description="Helical" evidence="1">
    <location>
        <begin position="40"/>
        <end position="59"/>
    </location>
</feature>
<accession>A0A109J0X4</accession>
<feature type="transmembrane region" description="Helical" evidence="1">
    <location>
        <begin position="14"/>
        <end position="34"/>
    </location>
</feature>
<dbReference type="OrthoDB" id="5402524at2"/>
<name>A0A109J0X4_9HYPH</name>
<keyword evidence="1" id="KW-1133">Transmembrane helix</keyword>
<evidence type="ECO:0000256" key="1">
    <source>
        <dbReference type="SAM" id="Phobius"/>
    </source>
</evidence>
<evidence type="ECO:0000313" key="3">
    <source>
        <dbReference type="Proteomes" id="UP000068164"/>
    </source>
</evidence>
<evidence type="ECO:0000313" key="2">
    <source>
        <dbReference type="EMBL" id="KWV40299.1"/>
    </source>
</evidence>
<keyword evidence="3" id="KW-1185">Reference proteome</keyword>
<proteinExistence type="predicted"/>
<feature type="transmembrane region" description="Helical" evidence="1">
    <location>
        <begin position="71"/>
        <end position="95"/>
    </location>
</feature>
<feature type="transmembrane region" description="Helical" evidence="1">
    <location>
        <begin position="195"/>
        <end position="215"/>
    </location>
</feature>
<dbReference type="EMBL" id="LNCD01000149">
    <property type="protein sequence ID" value="KWV40299.1"/>
    <property type="molecule type" value="Genomic_DNA"/>
</dbReference>
<organism evidence="2 3">
    <name type="scientific">Rhizobium altiplani</name>
    <dbReference type="NCBI Taxonomy" id="1864509"/>
    <lineage>
        <taxon>Bacteria</taxon>
        <taxon>Pseudomonadati</taxon>
        <taxon>Pseudomonadota</taxon>
        <taxon>Alphaproteobacteria</taxon>
        <taxon>Hyphomicrobiales</taxon>
        <taxon>Rhizobiaceae</taxon>
        <taxon>Rhizobium/Agrobacterium group</taxon>
        <taxon>Rhizobium</taxon>
    </lineage>
</organism>
<sequence length="219" mass="23888">MSDFTQADHDEPRWAPVLAILGVFAFLEVLPHHVYALPRWISYAVLVAAIVPMVLVTLSSENAAWLRVEHVAIMLLAGVYAGNTAAELGDMVGIITVHPPETRSVSLLTSSFTIWITNVLTFSLLYWQIDAGGPARLARSMAGRPDWLFPQTSAPELAPPDWRPLYVDYLSLAFNTAAAFSPTDVLPLTRRAKGLMMIESAIALLTLVLVAARAVNVIP</sequence>
<feature type="transmembrane region" description="Helical" evidence="1">
    <location>
        <begin position="107"/>
        <end position="127"/>
    </location>
</feature>
<gene>
    <name evidence="2" type="ORF">AS026_26415</name>
</gene>
<keyword evidence="1" id="KW-0812">Transmembrane</keyword>
<keyword evidence="1" id="KW-0472">Membrane</keyword>
<comment type="caution">
    <text evidence="2">The sequence shown here is derived from an EMBL/GenBank/DDBJ whole genome shotgun (WGS) entry which is preliminary data.</text>
</comment>
<dbReference type="RefSeq" id="WP_062376334.1">
    <property type="nucleotide sequence ID" value="NZ_LNCD01000149.1"/>
</dbReference>
<reference evidence="2 3" key="1">
    <citation type="submission" date="2015-11" db="EMBL/GenBank/DDBJ databases">
        <title>Draft Genome Sequence of the Strain BR 10423 (Rhizobium sp.) isolated from nodules of Mimosa pudica.</title>
        <authorList>
            <person name="Barauna A.C."/>
            <person name="Zilli J.E."/>
            <person name="Simoes-Araujo J.L."/>
            <person name="Reis V.M."/>
            <person name="James E.K."/>
            <person name="Reis F.B.Jr."/>
            <person name="Rouws L.F."/>
            <person name="Passos S.R."/>
            <person name="Gois S.R."/>
        </authorList>
    </citation>
    <scope>NUCLEOTIDE SEQUENCE [LARGE SCALE GENOMIC DNA]</scope>
    <source>
        <strain evidence="2 3">BR10423</strain>
    </source>
</reference>